<evidence type="ECO:0000313" key="9">
    <source>
        <dbReference type="Proteomes" id="UP000039046"/>
    </source>
</evidence>
<dbReference type="InterPro" id="IPR015943">
    <property type="entry name" value="WD40/YVTN_repeat-like_dom_sf"/>
</dbReference>
<dbReference type="SMART" id="SM00320">
    <property type="entry name" value="WD40"/>
    <property type="match status" value="5"/>
</dbReference>
<keyword evidence="9" id="KW-1185">Reference proteome</keyword>
<dbReference type="Pfam" id="PF00400">
    <property type="entry name" value="WD40"/>
    <property type="match status" value="5"/>
</dbReference>
<dbReference type="CDD" id="cd00200">
    <property type="entry name" value="WD40"/>
    <property type="match status" value="1"/>
</dbReference>
<dbReference type="Proteomes" id="UP000039046">
    <property type="component" value="Unassembled WGS sequence"/>
</dbReference>
<dbReference type="GO" id="GO:0005634">
    <property type="term" value="C:nucleus"/>
    <property type="evidence" value="ECO:0007669"/>
    <property type="project" value="TreeGrafter"/>
</dbReference>
<dbReference type="GO" id="GO:1990234">
    <property type="term" value="C:transferase complex"/>
    <property type="evidence" value="ECO:0007669"/>
    <property type="project" value="UniProtKB-ARBA"/>
</dbReference>
<protein>
    <recommendedName>
        <fullName evidence="5">Mitochondrial division protein 1</fullName>
    </recommendedName>
</protein>
<keyword evidence="3" id="KW-0175">Coiled coil</keyword>
<evidence type="ECO:0000256" key="7">
    <source>
        <dbReference type="PROSITE-ProRule" id="PRU00221"/>
    </source>
</evidence>
<comment type="function">
    <text evidence="6">Involved in mitochondrial fission. Acts as an adapter protein required to form mitochondrial fission complexes. Formation of these complexes is required to promote constriction and fission of the mitochondrial compartment at a late step in mitochondrial division.</text>
</comment>
<evidence type="ECO:0000256" key="3">
    <source>
        <dbReference type="ARBA" id="ARBA00023054"/>
    </source>
</evidence>
<dbReference type="PROSITE" id="PS50082">
    <property type="entry name" value="WD_REPEATS_2"/>
    <property type="match status" value="5"/>
</dbReference>
<dbReference type="PANTHER" id="PTHR22847">
    <property type="entry name" value="WD40 REPEAT PROTEIN"/>
    <property type="match status" value="1"/>
</dbReference>
<gene>
    <name evidence="8" type="ORF">VHEMI03135</name>
</gene>
<dbReference type="SUPFAM" id="SSF50978">
    <property type="entry name" value="WD40 repeat-like"/>
    <property type="match status" value="1"/>
</dbReference>
<name>A0A0A1TA03_9HYPO</name>
<accession>A0A0A1TA03</accession>
<dbReference type="PROSITE" id="PS50294">
    <property type="entry name" value="WD_REPEATS_REGION"/>
    <property type="match status" value="5"/>
</dbReference>
<feature type="repeat" description="WD" evidence="7">
    <location>
        <begin position="98"/>
        <end position="139"/>
    </location>
</feature>
<dbReference type="HOGENOM" id="CLU_000288_57_32_1"/>
<dbReference type="InterPro" id="IPR036322">
    <property type="entry name" value="WD40_repeat_dom_sf"/>
</dbReference>
<feature type="repeat" description="WD" evidence="7">
    <location>
        <begin position="224"/>
        <end position="265"/>
    </location>
</feature>
<evidence type="ECO:0000256" key="4">
    <source>
        <dbReference type="ARBA" id="ARBA00038415"/>
    </source>
</evidence>
<dbReference type="PANTHER" id="PTHR22847:SF637">
    <property type="entry name" value="WD REPEAT DOMAIN 5B"/>
    <property type="match status" value="1"/>
</dbReference>
<evidence type="ECO:0000256" key="6">
    <source>
        <dbReference type="ARBA" id="ARBA00043913"/>
    </source>
</evidence>
<dbReference type="Gene3D" id="2.130.10.10">
    <property type="entry name" value="YVTN repeat-like/Quinoprotein amine dehydrogenase"/>
    <property type="match status" value="3"/>
</dbReference>
<evidence type="ECO:0000256" key="5">
    <source>
        <dbReference type="ARBA" id="ARBA00039789"/>
    </source>
</evidence>
<feature type="repeat" description="WD" evidence="7">
    <location>
        <begin position="56"/>
        <end position="97"/>
    </location>
</feature>
<keyword evidence="2" id="KW-0677">Repeat</keyword>
<dbReference type="OrthoDB" id="4939945at2759"/>
<evidence type="ECO:0000313" key="8">
    <source>
        <dbReference type="EMBL" id="CEJ83107.1"/>
    </source>
</evidence>
<organism evidence="8 9">
    <name type="scientific">[Torrubiella] hemipterigena</name>
    <dbReference type="NCBI Taxonomy" id="1531966"/>
    <lineage>
        <taxon>Eukaryota</taxon>
        <taxon>Fungi</taxon>
        <taxon>Dikarya</taxon>
        <taxon>Ascomycota</taxon>
        <taxon>Pezizomycotina</taxon>
        <taxon>Sordariomycetes</taxon>
        <taxon>Hypocreomycetidae</taxon>
        <taxon>Hypocreales</taxon>
        <taxon>Clavicipitaceae</taxon>
        <taxon>Clavicipitaceae incertae sedis</taxon>
        <taxon>'Torrubiella' clade</taxon>
    </lineage>
</organism>
<comment type="similarity">
    <text evidence="4">Belongs to the WD repeat MDV1/CAF4 family.</text>
</comment>
<evidence type="ECO:0000256" key="1">
    <source>
        <dbReference type="ARBA" id="ARBA00022574"/>
    </source>
</evidence>
<dbReference type="EMBL" id="CDHN01000001">
    <property type="protein sequence ID" value="CEJ83107.1"/>
    <property type="molecule type" value="Genomic_DNA"/>
</dbReference>
<dbReference type="InterPro" id="IPR001680">
    <property type="entry name" value="WD40_rpt"/>
</dbReference>
<dbReference type="STRING" id="1531966.A0A0A1TA03"/>
<sequence length="362" mass="39622">MSTISSAPLQLYFSLLIFTPRQSKVRTTFENSEDGVGWICLKSHVEEYWNNCLQTLEGHNDWVTSVAFSPDSTLVASGSYDETVRIWRADTGECMQMLEGHIFWVTSVAFSPDSTLVASGSYDETVRIWRADTGECMQMLEGHSSAVTSVVFSPDSTFVASGSDDKTVGIWRADTGKCMKMLEGHSSAVTSVVFSPDSTLVAAGSYDLTVRIWRADTGECVQILVGHSDWVTSVVFSPDSTFVASGSKDETVRIWRATTGACVEMLYVGRSSECLKFSQNGSYITTDVGAFAIQGSVLDTTQLSLERFGIGISENWITWSDRKLIWLPAEFRPRCSSVSGTNIVLGSESGKVTIIGLSPNWL</sequence>
<dbReference type="PRINTS" id="PR00320">
    <property type="entry name" value="GPROTEINBRPT"/>
</dbReference>
<evidence type="ECO:0000256" key="2">
    <source>
        <dbReference type="ARBA" id="ARBA00022737"/>
    </source>
</evidence>
<dbReference type="AlphaFoldDB" id="A0A0A1TA03"/>
<proteinExistence type="inferred from homology"/>
<reference evidence="8 9" key="1">
    <citation type="journal article" date="2015" name="Genome Announc.">
        <title>Draft Genome Sequence and Gene Annotation of the Entomopathogenic Fungus Verticillium hemipterigenum.</title>
        <authorList>
            <person name="Horn F."/>
            <person name="Habel A."/>
            <person name="Scharf D.H."/>
            <person name="Dworschak J."/>
            <person name="Brakhage A.A."/>
            <person name="Guthke R."/>
            <person name="Hertweck C."/>
            <person name="Linde J."/>
        </authorList>
    </citation>
    <scope>NUCLEOTIDE SEQUENCE [LARGE SCALE GENOMIC DNA]</scope>
</reference>
<dbReference type="InterPro" id="IPR020472">
    <property type="entry name" value="WD40_PAC1"/>
</dbReference>
<feature type="repeat" description="WD" evidence="7">
    <location>
        <begin position="182"/>
        <end position="223"/>
    </location>
</feature>
<keyword evidence="1 7" id="KW-0853">WD repeat</keyword>
<feature type="repeat" description="WD" evidence="7">
    <location>
        <begin position="140"/>
        <end position="181"/>
    </location>
</feature>